<dbReference type="Pfam" id="PF07963">
    <property type="entry name" value="N_methyl"/>
    <property type="match status" value="1"/>
</dbReference>
<dbReference type="HOGENOM" id="CLU_1955312_0_0_6"/>
<dbReference type="PROSITE" id="PS00409">
    <property type="entry name" value="PROKAR_NTER_METHYL"/>
    <property type="match status" value="1"/>
</dbReference>
<proteinExistence type="predicted"/>
<reference evidence="2 3" key="1">
    <citation type="submission" date="2011-11" db="EMBL/GenBank/DDBJ databases">
        <title>Improved High-Quality Draft sequence of Beggiatoa alba B18lD.</title>
        <authorList>
            <consortium name="US DOE Joint Genome Institute"/>
            <person name="Lucas S."/>
            <person name="Han J."/>
            <person name="Lapidus A."/>
            <person name="Cheng J.-F."/>
            <person name="Goodwin L."/>
            <person name="Pitluck S."/>
            <person name="Peters L."/>
            <person name="Mikhailova N."/>
            <person name="Held B."/>
            <person name="Detter J.C."/>
            <person name="Han C."/>
            <person name="Tapia R."/>
            <person name="Land M."/>
            <person name="Hauser L."/>
            <person name="Kyrpides N."/>
            <person name="Ivanova N."/>
            <person name="Pagani I."/>
            <person name="Samuel K."/>
            <person name="Teske A."/>
            <person name="Mueller J."/>
            <person name="Woyke T."/>
        </authorList>
    </citation>
    <scope>NUCLEOTIDE SEQUENCE [LARGE SCALE GENOMIC DNA]</scope>
    <source>
        <strain evidence="2 3">B18LD</strain>
    </source>
</reference>
<dbReference type="STRING" id="395493.BegalDRAFT_3239"/>
<accession>I3CKB7</accession>
<keyword evidence="1" id="KW-1133">Transmembrane helix</keyword>
<dbReference type="AlphaFoldDB" id="I3CKB7"/>
<protein>
    <submittedName>
        <fullName evidence="2">Prepilin-type N-terminal cleavage/methylation domain-containing protein</fullName>
    </submittedName>
</protein>
<dbReference type="Proteomes" id="UP000005744">
    <property type="component" value="Unassembled WGS sequence"/>
</dbReference>
<evidence type="ECO:0000256" key="1">
    <source>
        <dbReference type="SAM" id="Phobius"/>
    </source>
</evidence>
<evidence type="ECO:0000313" key="2">
    <source>
        <dbReference type="EMBL" id="EIJ44060.1"/>
    </source>
</evidence>
<name>I3CKB7_9GAMM</name>
<dbReference type="NCBIfam" id="TIGR02532">
    <property type="entry name" value="IV_pilin_GFxxxE"/>
    <property type="match status" value="1"/>
</dbReference>
<dbReference type="InterPro" id="IPR012902">
    <property type="entry name" value="N_methyl_site"/>
</dbReference>
<keyword evidence="3" id="KW-1185">Reference proteome</keyword>
<dbReference type="OrthoDB" id="5625445at2"/>
<feature type="transmembrane region" description="Helical" evidence="1">
    <location>
        <begin position="12"/>
        <end position="34"/>
    </location>
</feature>
<keyword evidence="1" id="KW-0812">Transmembrane</keyword>
<evidence type="ECO:0000313" key="3">
    <source>
        <dbReference type="Proteomes" id="UP000005744"/>
    </source>
</evidence>
<gene>
    <name evidence="2" type="ORF">BegalDRAFT_3239</name>
</gene>
<keyword evidence="1" id="KW-0472">Membrane</keyword>
<sequence>MMHTQQIQQGFTLLETIIAMAIVAMTLGSLLSVLGSSKQLAFKAQANIYEVIVLRSALNVAQVQEEPDYPEYPADFIEKLTFEMEDVLEPPKRQTQKIMLGLEPYQWTDKTHGSLVSGLRWKKLTSAQ</sequence>
<dbReference type="RefSeq" id="WP_002691789.1">
    <property type="nucleotide sequence ID" value="NZ_JH600070.1"/>
</dbReference>
<organism evidence="2 3">
    <name type="scientific">Beggiatoa alba B18LD</name>
    <dbReference type="NCBI Taxonomy" id="395493"/>
    <lineage>
        <taxon>Bacteria</taxon>
        <taxon>Pseudomonadati</taxon>
        <taxon>Pseudomonadota</taxon>
        <taxon>Gammaproteobacteria</taxon>
        <taxon>Thiotrichales</taxon>
        <taxon>Thiotrichaceae</taxon>
        <taxon>Beggiatoa</taxon>
    </lineage>
</organism>
<dbReference type="EMBL" id="JH600070">
    <property type="protein sequence ID" value="EIJ44060.1"/>
    <property type="molecule type" value="Genomic_DNA"/>
</dbReference>